<dbReference type="Pfam" id="PF21849">
    <property type="entry name" value="DUF6908"/>
    <property type="match status" value="1"/>
</dbReference>
<sequence length="122" mass="14149">MADIYQRLYQKMERMGVFSVRQYEILEKPPYVPLCIDYLGDNIYALSQNPVIDDQLVADPDMEIRVDHTRRTAEPLSLQDPSGRRVVYPAPDRVDLVAKNDLARFLNSWLDGLLAQGFIRHQ</sequence>
<protein>
    <recommendedName>
        <fullName evidence="1">DUF6908 domain-containing protein</fullName>
    </recommendedName>
</protein>
<evidence type="ECO:0000259" key="1">
    <source>
        <dbReference type="Pfam" id="PF21849"/>
    </source>
</evidence>
<reference evidence="2" key="1">
    <citation type="journal article" date="2015" name="Proc. Natl. Acad. Sci. U.S.A.">
        <title>Networks of energetic and metabolic interactions define dynamics in microbial communities.</title>
        <authorList>
            <person name="Embree M."/>
            <person name="Liu J.K."/>
            <person name="Al-Bassam M.M."/>
            <person name="Zengler K."/>
        </authorList>
    </citation>
    <scope>NUCLEOTIDE SEQUENCE</scope>
</reference>
<proteinExistence type="predicted"/>
<organism evidence="2">
    <name type="scientific">hydrocarbon metagenome</name>
    <dbReference type="NCBI Taxonomy" id="938273"/>
    <lineage>
        <taxon>unclassified sequences</taxon>
        <taxon>metagenomes</taxon>
        <taxon>ecological metagenomes</taxon>
    </lineage>
</organism>
<accession>A0A0W8F3P7</accession>
<dbReference type="EMBL" id="LNQE01001553">
    <property type="protein sequence ID" value="KUG15481.1"/>
    <property type="molecule type" value="Genomic_DNA"/>
</dbReference>
<dbReference type="AlphaFoldDB" id="A0A0W8F3P7"/>
<feature type="domain" description="DUF6908" evidence="1">
    <location>
        <begin position="6"/>
        <end position="119"/>
    </location>
</feature>
<evidence type="ECO:0000313" key="2">
    <source>
        <dbReference type="EMBL" id="KUG15481.1"/>
    </source>
</evidence>
<gene>
    <name evidence="2" type="ORF">ASZ90_014837</name>
</gene>
<name>A0A0W8F3P7_9ZZZZ</name>
<comment type="caution">
    <text evidence="2">The sequence shown here is derived from an EMBL/GenBank/DDBJ whole genome shotgun (WGS) entry which is preliminary data.</text>
</comment>
<dbReference type="InterPro" id="IPR054203">
    <property type="entry name" value="DUF6908"/>
</dbReference>